<keyword evidence="1" id="KW-1133">Transmembrane helix</keyword>
<evidence type="ECO:0000313" key="2">
    <source>
        <dbReference type="EMBL" id="SMY00745.1"/>
    </source>
</evidence>
<organism evidence="2 3">
    <name type="scientific">Brevibacterium casei CIP 102111</name>
    <dbReference type="NCBI Taxonomy" id="1255625"/>
    <lineage>
        <taxon>Bacteria</taxon>
        <taxon>Bacillati</taxon>
        <taxon>Actinomycetota</taxon>
        <taxon>Actinomycetes</taxon>
        <taxon>Micrococcales</taxon>
        <taxon>Brevibacteriaceae</taxon>
        <taxon>Brevibacterium</taxon>
    </lineage>
</organism>
<dbReference type="GeneID" id="99772601"/>
<protein>
    <recommendedName>
        <fullName evidence="4">PEGA domain-containing protein</fullName>
    </recommendedName>
</protein>
<dbReference type="EMBL" id="FXZC01000013">
    <property type="protein sequence ID" value="SMY00745.1"/>
    <property type="molecule type" value="Genomic_DNA"/>
</dbReference>
<evidence type="ECO:0008006" key="4">
    <source>
        <dbReference type="Google" id="ProtNLM"/>
    </source>
</evidence>
<keyword evidence="1" id="KW-0812">Transmembrane</keyword>
<dbReference type="Proteomes" id="UP000234333">
    <property type="component" value="Unassembled WGS sequence"/>
</dbReference>
<evidence type="ECO:0000313" key="3">
    <source>
        <dbReference type="Proteomes" id="UP000234333"/>
    </source>
</evidence>
<evidence type="ECO:0000256" key="1">
    <source>
        <dbReference type="SAM" id="Phobius"/>
    </source>
</evidence>
<accession>A0A2H1KLS5</accession>
<keyword evidence="1" id="KW-0472">Membrane</keyword>
<name>A0A2H1KLS5_9MICO</name>
<sequence>MNYKHSLTIIITIFAVVALVVAGAVWYFMSKPTKVLVTITSQPHTVEITINGESFGTRKSGKTFPVETKEDSLSITASADGFADDTIVESINGKQVSSFIGLVPQTDEAEKTLREEGDLDQQEDATEKYLRESEKLRADWPILDELPRETMTYRAYQGESEDGDHDFGIHLFLYPDNADQGRDDFYRWLKSINEDPHDYEIVEEMDTGPKKAVVPPLPTRDEVEALSRDDITDPKKIKSDNLESDAAALQFATATTTWHASKDTPHSGFNRTHQLMSKSLADSITEPERPTYTPKWFEAADNDAESYSWPIDIYEGTGSNSFEVEVCWAWVSETHEPVIEGPRKYSITMGDDDGRPVVTGYEFEDPSNFVASDTDQCLSND</sequence>
<gene>
    <name evidence="2" type="ORF">BC102111_03448</name>
</gene>
<proteinExistence type="predicted"/>
<feature type="transmembrane region" description="Helical" evidence="1">
    <location>
        <begin position="7"/>
        <end position="29"/>
    </location>
</feature>
<dbReference type="AlphaFoldDB" id="A0A2H1KLS5"/>
<reference evidence="2 3" key="1">
    <citation type="submission" date="2017-03" db="EMBL/GenBank/DDBJ databases">
        <authorList>
            <person name="Afonso C.L."/>
            <person name="Miller P.J."/>
            <person name="Scott M.A."/>
            <person name="Spackman E."/>
            <person name="Goraichik I."/>
            <person name="Dimitrov K.M."/>
            <person name="Suarez D.L."/>
            <person name="Swayne D.E."/>
        </authorList>
    </citation>
    <scope>NUCLEOTIDE SEQUENCE [LARGE SCALE GENOMIC DNA]</scope>
    <source>
        <strain evidence="2 3">CIP 102111</strain>
    </source>
</reference>
<dbReference type="RefSeq" id="WP_101624965.1">
    <property type="nucleotide sequence ID" value="NZ_FXZC01000013.1"/>
</dbReference>